<evidence type="ECO:0000256" key="1">
    <source>
        <dbReference type="ARBA" id="ARBA00022741"/>
    </source>
</evidence>
<dbReference type="InterPro" id="IPR014001">
    <property type="entry name" value="Helicase_ATP-bd"/>
</dbReference>
<dbReference type="CDD" id="cd18791">
    <property type="entry name" value="SF2_C_RHA"/>
    <property type="match status" value="1"/>
</dbReference>
<dbReference type="PANTHER" id="PTHR18934:SF221">
    <property type="entry name" value="ATP-DEPENDENT RNA HELICASE DHX34-RELATED"/>
    <property type="match status" value="1"/>
</dbReference>
<dbReference type="GO" id="GO:0004386">
    <property type="term" value="F:helicase activity"/>
    <property type="evidence" value="ECO:0007669"/>
    <property type="project" value="UniProtKB-KW"/>
</dbReference>
<dbReference type="Pfam" id="PF21010">
    <property type="entry name" value="HA2_C"/>
    <property type="match status" value="1"/>
</dbReference>
<reference evidence="7" key="1">
    <citation type="journal article" date="2020" name="Ecol. Evol.">
        <title>Genome structure and content of the rice root-knot nematode (Meloidogyne graminicola).</title>
        <authorList>
            <person name="Phan N.T."/>
            <person name="Danchin E.G.J."/>
            <person name="Klopp C."/>
            <person name="Perfus-Barbeoch L."/>
            <person name="Kozlowski D.K."/>
            <person name="Koutsovoulos G.D."/>
            <person name="Lopez-Roques C."/>
            <person name="Bouchez O."/>
            <person name="Zahm M."/>
            <person name="Besnard G."/>
            <person name="Bellafiore S."/>
        </authorList>
    </citation>
    <scope>NUCLEOTIDE SEQUENCE</scope>
    <source>
        <strain evidence="7">VN-18</strain>
    </source>
</reference>
<dbReference type="SMART" id="SM00088">
    <property type="entry name" value="PINT"/>
    <property type="match status" value="1"/>
</dbReference>
<evidence type="ECO:0000259" key="5">
    <source>
        <dbReference type="PROSITE" id="PS51192"/>
    </source>
</evidence>
<dbReference type="InterPro" id="IPR007502">
    <property type="entry name" value="Helicase-assoc_dom"/>
</dbReference>
<sequence>MFIKDYWGIRLNTTNKFLNEINDELIKAKTKKDSKGKAIAAIKILRSFIISNNYESAESFVSSVKTLPENATNNDWARWYYYLGLIEAMKGISVNNYKTAKKYFEIALRKAPTNGAIGFKQEVNKWLVLVMLLIGEIPERNLFRVKEFEKVLLPYMRLTKVVKLGDVEGYNKVKEEFGSLFTEHKTMTLVGRIHKSVIRTAIRQIATTYSRIFISDMAVKLQSPSVEDAHDTVMKVFKEGLLRGMVVTNDPEFKQPYVKFGEAADHYRGTEPQTEFDKRINELLDLHSHAVKALRYPDSCSSEVETIAEQRKLKMSEWIEYKNQLLKAYFSSSGGVANKDSYFYKEFVSFLSRFETKLANVPSKKIIKSFKIDEDIPCNSCGVPQTEYNKFLTANIFIGENVADKLALRNLPSLVIKQFEFIISLFYKFKNSKNFKKLKKLKSGQINLPIYQSKDELLEKLENNQILLIAGDTGCGKSTQVNLFLFLMEMSAIINLFVPIELPQYLLNAGYSKIACTQPRRIACTALSQRVALEMLKQFDSEIAYQTRFDKTKTSTTRMLFLTEGVLLRQLIDDPSLQRYNVVILDEVHERNITGDLLVALLKSACQRREDLKLILMSATINIELFRSYFPHVPEICVPGRLFLIELRYMPTLIREVDISRKRATKIDSGPYVNILQLIDKKYKSTERGDVLIFLNGISEISIVAEACKEYAEFTKKWIILILHSTLSVEEQQKVFDLAPVGIRKCILSTNIAETSVTIDEVRFVIDSGKENLMVYDPAIRTHKLTETWISKASANQRKGRAGRTGPGVCFRLYSEEEFSKMEDFTLPEIKRVSLDSLILQILDMNLQIDVRDFPFLERPEIGPLNQTLESLKSQGVVNAVNEKMLTPLGIILARLPVDIPISKMLIYACVLNKLDIALTIAAGLSVQSPFTNRSFRDSDCVNNRQHLLSDIGDPFTLLRVYREWLKLRIEGGQDTRRWARQLGVEETRLFEITKLRRQFKQILEQAELIPKQEAKEWSELSSKERRLLVGEKRKLFDLKRKVGYEGKKTKILREGQHFDTILERSGGIGLEEDEEKQGPQLLENPQEQIQHLEFSLLSSGRGLERELALHKFDDILAIQLKLILAMGIYPQYAVIDPANNYKEGFDQFAHTPSKPFVVIHPNSSFGQRPEALKIEIDHNGCSSQHQFIFYGLLLETTKPYLCNTVRIPATFLLIFARNITFVNQNVLCCDGFIEFHFIEEEELKQLLNKAIELKNLLLNSVELKLNNDEYSDCKELCKKIIKFSRIQYLFSLRRRIDSPKHMRYGIFTTNGEEYQLDNKGNELIINELVEEEIILENELIEKKKIKGREYYCNKCKKKLWFEDNIQILKHKREEH</sequence>
<evidence type="ECO:0000256" key="2">
    <source>
        <dbReference type="ARBA" id="ARBA00022801"/>
    </source>
</evidence>
<accession>A0A8S9Z762</accession>
<dbReference type="OrthoDB" id="3363059at2759"/>
<dbReference type="SMART" id="SM00487">
    <property type="entry name" value="DEXDc"/>
    <property type="match status" value="1"/>
</dbReference>
<evidence type="ECO:0000313" key="8">
    <source>
        <dbReference type="Proteomes" id="UP000605970"/>
    </source>
</evidence>
<dbReference type="GO" id="GO:0000502">
    <property type="term" value="C:proteasome complex"/>
    <property type="evidence" value="ECO:0007669"/>
    <property type="project" value="InterPro"/>
</dbReference>
<evidence type="ECO:0000313" key="7">
    <source>
        <dbReference type="EMBL" id="KAF7626901.1"/>
    </source>
</evidence>
<dbReference type="FunFam" id="3.40.50.300:FF:004714">
    <property type="entry name" value="DEAD/DEAH box helicase"/>
    <property type="match status" value="1"/>
</dbReference>
<evidence type="ECO:0000256" key="4">
    <source>
        <dbReference type="ARBA" id="ARBA00022840"/>
    </source>
</evidence>
<evidence type="ECO:0000256" key="3">
    <source>
        <dbReference type="ARBA" id="ARBA00022806"/>
    </source>
</evidence>
<evidence type="ECO:0008006" key="9">
    <source>
        <dbReference type="Google" id="ProtNLM"/>
    </source>
</evidence>
<dbReference type="EMBL" id="JABEBT010000174">
    <property type="protein sequence ID" value="KAF7626901.1"/>
    <property type="molecule type" value="Genomic_DNA"/>
</dbReference>
<dbReference type="InterPro" id="IPR000717">
    <property type="entry name" value="PCI_dom"/>
</dbReference>
<dbReference type="Pfam" id="PF01399">
    <property type="entry name" value="PCI"/>
    <property type="match status" value="1"/>
</dbReference>
<dbReference type="Gene3D" id="3.40.50.300">
    <property type="entry name" value="P-loop containing nucleotide triphosphate hydrolases"/>
    <property type="match status" value="2"/>
</dbReference>
<keyword evidence="2" id="KW-0378">Hydrolase</keyword>
<dbReference type="Pfam" id="PF00271">
    <property type="entry name" value="Helicase_C"/>
    <property type="match status" value="1"/>
</dbReference>
<dbReference type="GO" id="GO:0016787">
    <property type="term" value="F:hydrolase activity"/>
    <property type="evidence" value="ECO:0007669"/>
    <property type="project" value="UniProtKB-KW"/>
</dbReference>
<keyword evidence="4" id="KW-0067">ATP-binding</keyword>
<dbReference type="PROSITE" id="PS51192">
    <property type="entry name" value="HELICASE_ATP_BIND_1"/>
    <property type="match status" value="1"/>
</dbReference>
<evidence type="ECO:0000259" key="6">
    <source>
        <dbReference type="PROSITE" id="PS51194"/>
    </source>
</evidence>
<keyword evidence="3" id="KW-0347">Helicase</keyword>
<dbReference type="Pfam" id="PF07717">
    <property type="entry name" value="OB_NTP_bind"/>
    <property type="match status" value="1"/>
</dbReference>
<dbReference type="SMART" id="SM00847">
    <property type="entry name" value="HA2"/>
    <property type="match status" value="1"/>
</dbReference>
<dbReference type="InterPro" id="IPR001650">
    <property type="entry name" value="Helicase_C-like"/>
</dbReference>
<organism evidence="7 8">
    <name type="scientific">Meloidogyne graminicola</name>
    <dbReference type="NCBI Taxonomy" id="189291"/>
    <lineage>
        <taxon>Eukaryota</taxon>
        <taxon>Metazoa</taxon>
        <taxon>Ecdysozoa</taxon>
        <taxon>Nematoda</taxon>
        <taxon>Chromadorea</taxon>
        <taxon>Rhabditida</taxon>
        <taxon>Tylenchina</taxon>
        <taxon>Tylenchomorpha</taxon>
        <taxon>Tylenchoidea</taxon>
        <taxon>Meloidogynidae</taxon>
        <taxon>Meloidogyninae</taxon>
        <taxon>Meloidogyne</taxon>
    </lineage>
</organism>
<dbReference type="GO" id="GO:0005524">
    <property type="term" value="F:ATP binding"/>
    <property type="evidence" value="ECO:0007669"/>
    <property type="project" value="UniProtKB-KW"/>
</dbReference>
<dbReference type="PROSITE" id="PS51194">
    <property type="entry name" value="HELICASE_CTER"/>
    <property type="match status" value="1"/>
</dbReference>
<dbReference type="GO" id="GO:0003723">
    <property type="term" value="F:RNA binding"/>
    <property type="evidence" value="ECO:0007669"/>
    <property type="project" value="TreeGrafter"/>
</dbReference>
<dbReference type="InterPro" id="IPR011709">
    <property type="entry name" value="DEAD-box_helicase_OB_fold"/>
</dbReference>
<dbReference type="SMART" id="SM00490">
    <property type="entry name" value="HELICc"/>
    <property type="match status" value="1"/>
</dbReference>
<dbReference type="Pfam" id="PF08375">
    <property type="entry name" value="Rpn3_C"/>
    <property type="match status" value="1"/>
</dbReference>
<dbReference type="InterPro" id="IPR057985">
    <property type="entry name" value="TPR_PSMD3_N"/>
</dbReference>
<dbReference type="GO" id="GO:0030234">
    <property type="term" value="F:enzyme regulator activity"/>
    <property type="evidence" value="ECO:0007669"/>
    <property type="project" value="InterPro"/>
</dbReference>
<dbReference type="InterPro" id="IPR027417">
    <property type="entry name" value="P-loop_NTPase"/>
</dbReference>
<comment type="caution">
    <text evidence="7">The sequence shown here is derived from an EMBL/GenBank/DDBJ whole genome shotgun (WGS) entry which is preliminary data.</text>
</comment>
<dbReference type="Pfam" id="PF00270">
    <property type="entry name" value="DEAD"/>
    <property type="match status" value="1"/>
</dbReference>
<gene>
    <name evidence="7" type="ORF">Mgra_00009678</name>
</gene>
<feature type="domain" description="Helicase ATP-binding" evidence="5">
    <location>
        <begin position="458"/>
        <end position="639"/>
    </location>
</feature>
<dbReference type="FunFam" id="3.40.50.300:FF:001922">
    <property type="entry name" value="DEAH (Asp-Glu-Ala-His) box polypeptide 29"/>
    <property type="match status" value="1"/>
</dbReference>
<dbReference type="SUPFAM" id="SSF52540">
    <property type="entry name" value="P-loop containing nucleoside triphosphate hydrolases"/>
    <property type="match status" value="1"/>
</dbReference>
<dbReference type="GO" id="GO:0042176">
    <property type="term" value="P:regulation of protein catabolic process"/>
    <property type="evidence" value="ECO:0007669"/>
    <property type="project" value="InterPro"/>
</dbReference>
<keyword evidence="8" id="KW-1185">Reference proteome</keyword>
<protein>
    <recommendedName>
        <fullName evidence="9">RNA helicase</fullName>
    </recommendedName>
</protein>
<keyword evidence="1" id="KW-0547">Nucleotide-binding</keyword>
<dbReference type="Proteomes" id="UP000605970">
    <property type="component" value="Unassembled WGS sequence"/>
</dbReference>
<dbReference type="PANTHER" id="PTHR18934">
    <property type="entry name" value="ATP-DEPENDENT RNA HELICASE"/>
    <property type="match status" value="1"/>
</dbReference>
<feature type="domain" description="Helicase C-terminal" evidence="6">
    <location>
        <begin position="678"/>
        <end position="846"/>
    </location>
</feature>
<dbReference type="Pfam" id="PF25573">
    <property type="entry name" value="TPR_PSMD3_N"/>
    <property type="match status" value="1"/>
</dbReference>
<dbReference type="Gene3D" id="1.20.120.1080">
    <property type="match status" value="1"/>
</dbReference>
<name>A0A8S9Z762_9BILA</name>
<dbReference type="InterPro" id="IPR013586">
    <property type="entry name" value="PSMD3_C"/>
</dbReference>
<dbReference type="InterPro" id="IPR011545">
    <property type="entry name" value="DEAD/DEAH_box_helicase_dom"/>
</dbReference>
<dbReference type="SMART" id="SM00753">
    <property type="entry name" value="PAM"/>
    <property type="match status" value="1"/>
</dbReference>
<proteinExistence type="predicted"/>